<dbReference type="InterPro" id="IPR010920">
    <property type="entry name" value="LSM_dom_sf"/>
</dbReference>
<evidence type="ECO:0000256" key="7">
    <source>
        <dbReference type="SAM" id="Coils"/>
    </source>
</evidence>
<dbReference type="Gene3D" id="3.30.70.100">
    <property type="match status" value="1"/>
</dbReference>
<dbReference type="Pfam" id="PF00924">
    <property type="entry name" value="MS_channel_2nd"/>
    <property type="match status" value="1"/>
</dbReference>
<dbReference type="KEGG" id="meiy:MIN45_P2016"/>
<dbReference type="InterPro" id="IPR011066">
    <property type="entry name" value="MscS_channel_C_sf"/>
</dbReference>
<evidence type="ECO:0000259" key="13">
    <source>
        <dbReference type="Pfam" id="PF21082"/>
    </source>
</evidence>
<dbReference type="Proteomes" id="UP001321450">
    <property type="component" value="Chromosome"/>
</dbReference>
<keyword evidence="16" id="KW-1185">Reference proteome</keyword>
<keyword evidence="6 8" id="KW-0472">Membrane</keyword>
<dbReference type="InterPro" id="IPR006686">
    <property type="entry name" value="MscS_channel_CS"/>
</dbReference>
<feature type="transmembrane region" description="Helical" evidence="8">
    <location>
        <begin position="841"/>
        <end position="866"/>
    </location>
</feature>
<dbReference type="Pfam" id="PF21082">
    <property type="entry name" value="MS_channel_3rd"/>
    <property type="match status" value="1"/>
</dbReference>
<dbReference type="InterPro" id="IPR023408">
    <property type="entry name" value="MscS_beta-dom_sf"/>
</dbReference>
<dbReference type="Pfam" id="PF12795">
    <property type="entry name" value="MscS_porin"/>
    <property type="match status" value="1"/>
</dbReference>
<evidence type="ECO:0000259" key="10">
    <source>
        <dbReference type="Pfam" id="PF00924"/>
    </source>
</evidence>
<evidence type="ECO:0000256" key="5">
    <source>
        <dbReference type="ARBA" id="ARBA00022989"/>
    </source>
</evidence>
<feature type="transmembrane region" description="Helical" evidence="8">
    <location>
        <begin position="909"/>
        <end position="937"/>
    </location>
</feature>
<evidence type="ECO:0000256" key="4">
    <source>
        <dbReference type="ARBA" id="ARBA00022692"/>
    </source>
</evidence>
<comment type="similarity">
    <text evidence="2">Belongs to the MscS (TC 1.A.23) family.</text>
</comment>
<dbReference type="InterPro" id="IPR025692">
    <property type="entry name" value="MscS_IM_dom1"/>
</dbReference>
<keyword evidence="7" id="KW-0175">Coiled coil</keyword>
<dbReference type="PROSITE" id="PS01246">
    <property type="entry name" value="UPF0003"/>
    <property type="match status" value="1"/>
</dbReference>
<protein>
    <submittedName>
        <fullName evidence="15">Potassium-dependent mechanosensitive channel</fullName>
    </submittedName>
</protein>
<keyword evidence="9" id="KW-0732">Signal</keyword>
<keyword evidence="4 8" id="KW-0812">Transmembrane</keyword>
<dbReference type="Pfam" id="PF21088">
    <property type="entry name" value="MS_channel_1st"/>
    <property type="match status" value="1"/>
</dbReference>
<evidence type="ECO:0000256" key="9">
    <source>
        <dbReference type="SAM" id="SignalP"/>
    </source>
</evidence>
<feature type="chain" id="PRO_5043806948" evidence="9">
    <location>
        <begin position="20"/>
        <end position="1110"/>
    </location>
</feature>
<feature type="coiled-coil region" evidence="7">
    <location>
        <begin position="394"/>
        <end position="428"/>
    </location>
</feature>
<dbReference type="InterPro" id="IPR011014">
    <property type="entry name" value="MscS_channel_TM-2"/>
</dbReference>
<feature type="domain" description="Mechanosensitive ion channel transmembrane helices 2/3" evidence="14">
    <location>
        <begin position="885"/>
        <end position="923"/>
    </location>
</feature>
<dbReference type="InterPro" id="IPR052702">
    <property type="entry name" value="MscS-like_channel"/>
</dbReference>
<evidence type="ECO:0000313" key="16">
    <source>
        <dbReference type="Proteomes" id="UP001321450"/>
    </source>
</evidence>
<feature type="signal peptide" evidence="9">
    <location>
        <begin position="1"/>
        <end position="19"/>
    </location>
</feature>
<dbReference type="InterPro" id="IPR024393">
    <property type="entry name" value="MscS_porin"/>
</dbReference>
<reference evidence="16" key="1">
    <citation type="journal article" date="2024" name="Int. J. Syst. Evol. Microbiol.">
        <title>Methylomarinovum tepidoasis sp. nov., a moderately thermophilic methanotroph of the family Methylothermaceae isolated from a deep-sea hydrothermal field.</title>
        <authorList>
            <person name="Hirayama H."/>
            <person name="Takaki Y."/>
            <person name="Abe M."/>
            <person name="Miyazaki M."/>
            <person name="Uematsu K."/>
            <person name="Matsui Y."/>
            <person name="Takai K."/>
        </authorList>
    </citation>
    <scope>NUCLEOTIDE SEQUENCE [LARGE SCALE GENOMIC DNA]</scope>
    <source>
        <strain evidence="16">IN45</strain>
    </source>
</reference>
<feature type="transmembrane region" description="Helical" evidence="8">
    <location>
        <begin position="685"/>
        <end position="711"/>
    </location>
</feature>
<dbReference type="EMBL" id="AP024718">
    <property type="protein sequence ID" value="BCX89643.1"/>
    <property type="molecule type" value="Genomic_DNA"/>
</dbReference>
<dbReference type="SUPFAM" id="SSF82861">
    <property type="entry name" value="Mechanosensitive channel protein MscS (YggB), transmembrane region"/>
    <property type="match status" value="1"/>
</dbReference>
<dbReference type="Pfam" id="PF12794">
    <property type="entry name" value="MscS_TM"/>
    <property type="match status" value="1"/>
</dbReference>
<feature type="domain" description="Mechanosensitive ion channel MscS porin" evidence="12">
    <location>
        <begin position="35"/>
        <end position="236"/>
    </location>
</feature>
<feature type="coiled-coil region" evidence="7">
    <location>
        <begin position="278"/>
        <end position="312"/>
    </location>
</feature>
<evidence type="ECO:0000256" key="3">
    <source>
        <dbReference type="ARBA" id="ARBA00022475"/>
    </source>
</evidence>
<organism evidence="15 16">
    <name type="scientific">Methylomarinovum tepidoasis</name>
    <dbReference type="NCBI Taxonomy" id="2840183"/>
    <lineage>
        <taxon>Bacteria</taxon>
        <taxon>Pseudomonadati</taxon>
        <taxon>Pseudomonadota</taxon>
        <taxon>Gammaproteobacteria</taxon>
        <taxon>Methylococcales</taxon>
        <taxon>Methylothermaceae</taxon>
        <taxon>Methylomarinovum</taxon>
    </lineage>
</organism>
<dbReference type="SUPFAM" id="SSF82689">
    <property type="entry name" value="Mechanosensitive channel protein MscS (YggB), C-terminal domain"/>
    <property type="match status" value="1"/>
</dbReference>
<name>A0AAU9CTC6_9GAMM</name>
<feature type="transmembrane region" description="Helical" evidence="8">
    <location>
        <begin position="531"/>
        <end position="550"/>
    </location>
</feature>
<feature type="transmembrane region" description="Helical" evidence="8">
    <location>
        <begin position="644"/>
        <end position="664"/>
    </location>
</feature>
<feature type="transmembrane region" description="Helical" evidence="8">
    <location>
        <begin position="787"/>
        <end position="804"/>
    </location>
</feature>
<feature type="transmembrane region" description="Helical" evidence="8">
    <location>
        <begin position="611"/>
        <end position="632"/>
    </location>
</feature>
<gene>
    <name evidence="15" type="ORF">MIN45_P2016</name>
</gene>
<evidence type="ECO:0000256" key="2">
    <source>
        <dbReference type="ARBA" id="ARBA00008017"/>
    </source>
</evidence>
<dbReference type="Gene3D" id="2.30.30.60">
    <property type="match status" value="1"/>
</dbReference>
<feature type="coiled-coil region" evidence="7">
    <location>
        <begin position="110"/>
        <end position="232"/>
    </location>
</feature>
<dbReference type="InterPro" id="IPR049278">
    <property type="entry name" value="MS_channel_C"/>
</dbReference>
<evidence type="ECO:0000256" key="8">
    <source>
        <dbReference type="SAM" id="Phobius"/>
    </source>
</evidence>
<dbReference type="SUPFAM" id="SSF50182">
    <property type="entry name" value="Sm-like ribonucleoproteins"/>
    <property type="match status" value="1"/>
</dbReference>
<evidence type="ECO:0000313" key="15">
    <source>
        <dbReference type="EMBL" id="BCX89643.1"/>
    </source>
</evidence>
<feature type="transmembrane region" description="Helical" evidence="8">
    <location>
        <begin position="723"/>
        <end position="740"/>
    </location>
</feature>
<evidence type="ECO:0000259" key="14">
    <source>
        <dbReference type="Pfam" id="PF21088"/>
    </source>
</evidence>
<evidence type="ECO:0000259" key="11">
    <source>
        <dbReference type="Pfam" id="PF12794"/>
    </source>
</evidence>
<feature type="domain" description="Mechanosensitive ion channel inner membrane" evidence="11">
    <location>
        <begin position="497"/>
        <end position="819"/>
    </location>
</feature>
<keyword evidence="3" id="KW-1003">Cell membrane</keyword>
<evidence type="ECO:0000256" key="1">
    <source>
        <dbReference type="ARBA" id="ARBA00004651"/>
    </source>
</evidence>
<dbReference type="AlphaFoldDB" id="A0AAU9CTC6"/>
<dbReference type="PANTHER" id="PTHR30347:SF1">
    <property type="entry name" value="MECHANOSENSITIVE CHANNEL MSCK"/>
    <property type="match status" value="1"/>
</dbReference>
<dbReference type="PANTHER" id="PTHR30347">
    <property type="entry name" value="POTASSIUM CHANNEL RELATED"/>
    <property type="match status" value="1"/>
</dbReference>
<proteinExistence type="inferred from homology"/>
<feature type="domain" description="Mechanosensitive ion channel MscS" evidence="10">
    <location>
        <begin position="925"/>
        <end position="990"/>
    </location>
</feature>
<evidence type="ECO:0000256" key="6">
    <source>
        <dbReference type="ARBA" id="ARBA00023136"/>
    </source>
</evidence>
<sequence>MRRYLALFLLFVLAGSGWGTPQAPDAARIEALRQTIESSTLEEKDRKQALEWLGQAQQWLQQAQAAKAAQEEIRRQVRNAPQRLKTLEHRIAHPESLTHHWPPLKPTQPLAKLEVQLAEEEAALARAEERLRQQEQRLADLLEAAATGSQQITDLERQQQEVNQELATLPETSTAPLQRARRLSLKARLQWLQAELARLRLRQTHLTLLTRLARAERNLLAMEVDLRRKRVETLRRHAQLAREHQVFGASREAAVALKTVEPEIRPFLEKNLQFWNELKHLMEEDERLGRKIQEIKRRLDELRQDFDHIRQAIELAGTDEKLAEQLYHRLRTLPTLDTFHRETLQRHAHLKQAVVRRFEIEEALRRLRDTDTVVADRLQRLPEDLPANQRMLLRVQLREAVTNRRKALQALQQEYTRHIRLLSELDALAQRYYEQVQSYRHFLQRQLLWIPARKLFLQPSTLLTAIADVLDPAHLQTVARSLVRTLRQDPLPPASTVALALTLLGLRSWLYRDLQQLGLTTRSVRSDRFLNTLRAFGDTLLLAAPPPLLLSGLGWWLRRHAFTDPALTDLAGGLLLASRPAFTLGVLRQICRPEGLAVRHLRWLQVTREQLWRQLGWFYGWAVLCTFVIGATGSPSLTPLSLGLGRLTFMALMVSIAFMIWRLWRRHGPILEQLAKSRPSWVVNYHSLWFPLALAVPLGLGLLALLGYYYAAFYLAEKAFRTFWTFVFLVILKDLLLRWLHLTERRLRYQEILRRREAQHAEAGGELPPVEEPEVDFVRLSEQTRRLFDIAFFSAAFIGLWIVWRDAVPVLNVLEQVTLPMHTVRTIGGVPKEVPLTLADLVTGILLGLLTMLAARNLPGLLEFAVLRYLPLSQGTRYAWSALTQYLIAALGIYLIFRALGVQWSEIQWLIAALSVGLGFGLQEVVANFVSGLILLFEQPIRVGDVVTIGDVTGTVSRIRIRATTILNWDRQELVIPNKNFITGAFINWTLTDTTNRIVIQIGVSYGCDVEKAMRIVMEVAKSHPEVLDDPSPLVTFENFGDNSLLLILRAYLGTLDNRLSTITDLHRQIYQRLGEAGIEIAFPQRDVHLDSKGPLQVVVRQADTGGSAG</sequence>
<dbReference type="InterPro" id="IPR006685">
    <property type="entry name" value="MscS_channel_2nd"/>
</dbReference>
<evidence type="ECO:0000259" key="12">
    <source>
        <dbReference type="Pfam" id="PF12795"/>
    </source>
</evidence>
<comment type="subcellular location">
    <subcellularLocation>
        <location evidence="1">Cell membrane</location>
        <topology evidence="1">Multi-pass membrane protein</topology>
    </subcellularLocation>
</comment>
<keyword evidence="5 8" id="KW-1133">Transmembrane helix</keyword>
<feature type="domain" description="Mechanosensitive ion channel MscS C-terminal" evidence="13">
    <location>
        <begin position="998"/>
        <end position="1081"/>
    </location>
</feature>
<dbReference type="GO" id="GO:0005886">
    <property type="term" value="C:plasma membrane"/>
    <property type="evidence" value="ECO:0007669"/>
    <property type="project" value="UniProtKB-SubCell"/>
</dbReference>
<dbReference type="Gene3D" id="1.10.287.1260">
    <property type="match status" value="1"/>
</dbReference>
<dbReference type="InterPro" id="IPR049142">
    <property type="entry name" value="MS_channel_1st"/>
</dbReference>
<feature type="transmembrane region" description="Helical" evidence="8">
    <location>
        <begin position="878"/>
        <end position="897"/>
    </location>
</feature>
<accession>A0AAU9CTC6</accession>
<dbReference type="GO" id="GO:0008381">
    <property type="term" value="F:mechanosensitive monoatomic ion channel activity"/>
    <property type="evidence" value="ECO:0007669"/>
    <property type="project" value="UniProtKB-ARBA"/>
</dbReference>